<dbReference type="EMBL" id="JRKL02003964">
    <property type="protein sequence ID" value="KAF3953711.1"/>
    <property type="molecule type" value="Genomic_DNA"/>
</dbReference>
<evidence type="ECO:0000313" key="2">
    <source>
        <dbReference type="EMBL" id="KAF3953711.1"/>
    </source>
</evidence>
<evidence type="ECO:0000313" key="3">
    <source>
        <dbReference type="Proteomes" id="UP000737018"/>
    </source>
</evidence>
<reference evidence="2" key="1">
    <citation type="submission" date="2020-03" db="EMBL/GenBank/DDBJ databases">
        <title>Castanea mollissima Vanexum genome sequencing.</title>
        <authorList>
            <person name="Staton M."/>
        </authorList>
    </citation>
    <scope>NUCLEOTIDE SEQUENCE</scope>
    <source>
        <tissue evidence="2">Leaf</tissue>
    </source>
</reference>
<sequence length="83" mass="9915">MDLNLIQASLPRNINVRQISRWGWWIEKAYDTLLLDARSTLLQLAKLVEQTYATIGSKYGSKNRIRKGKKRKKRRRKIEEMRL</sequence>
<proteinExistence type="predicted"/>
<protein>
    <submittedName>
        <fullName evidence="2">Uncharacterized protein</fullName>
    </submittedName>
</protein>
<keyword evidence="3" id="KW-1185">Reference proteome</keyword>
<accession>A0A8J4VM90</accession>
<gene>
    <name evidence="2" type="ORF">CMV_020871</name>
</gene>
<feature type="region of interest" description="Disordered" evidence="1">
    <location>
        <begin position="63"/>
        <end position="83"/>
    </location>
</feature>
<comment type="caution">
    <text evidence="2">The sequence shown here is derived from an EMBL/GenBank/DDBJ whole genome shotgun (WGS) entry which is preliminary data.</text>
</comment>
<name>A0A8J4VM90_9ROSI</name>
<dbReference type="AlphaFoldDB" id="A0A8J4VM90"/>
<organism evidence="2 3">
    <name type="scientific">Castanea mollissima</name>
    <name type="common">Chinese chestnut</name>
    <dbReference type="NCBI Taxonomy" id="60419"/>
    <lineage>
        <taxon>Eukaryota</taxon>
        <taxon>Viridiplantae</taxon>
        <taxon>Streptophyta</taxon>
        <taxon>Embryophyta</taxon>
        <taxon>Tracheophyta</taxon>
        <taxon>Spermatophyta</taxon>
        <taxon>Magnoliopsida</taxon>
        <taxon>eudicotyledons</taxon>
        <taxon>Gunneridae</taxon>
        <taxon>Pentapetalae</taxon>
        <taxon>rosids</taxon>
        <taxon>fabids</taxon>
        <taxon>Fagales</taxon>
        <taxon>Fagaceae</taxon>
        <taxon>Castanea</taxon>
    </lineage>
</organism>
<feature type="compositionally biased region" description="Basic residues" evidence="1">
    <location>
        <begin position="63"/>
        <end position="76"/>
    </location>
</feature>
<dbReference type="Proteomes" id="UP000737018">
    <property type="component" value="Unassembled WGS sequence"/>
</dbReference>
<evidence type="ECO:0000256" key="1">
    <source>
        <dbReference type="SAM" id="MobiDB-lite"/>
    </source>
</evidence>